<dbReference type="InterPro" id="IPR004484">
    <property type="entry name" value="CbiA/CobB_synth"/>
</dbReference>
<evidence type="ECO:0000313" key="7">
    <source>
        <dbReference type="Proteomes" id="UP000254712"/>
    </source>
</evidence>
<comment type="similarity">
    <text evidence="2">Belongs to the CobB/CobQ family. CobQ subfamily.</text>
</comment>
<protein>
    <submittedName>
        <fullName evidence="6">Cobyrinic acid A,C-diamide synthase</fullName>
    </submittedName>
</protein>
<organism evidence="6 7">
    <name type="scientific">Salmonella enterica I</name>
    <dbReference type="NCBI Taxonomy" id="59201"/>
    <lineage>
        <taxon>Bacteria</taxon>
        <taxon>Pseudomonadati</taxon>
        <taxon>Pseudomonadota</taxon>
        <taxon>Gammaproteobacteria</taxon>
        <taxon>Enterobacterales</taxon>
        <taxon>Enterobacteriaceae</taxon>
        <taxon>Salmonella</taxon>
    </lineage>
</organism>
<dbReference type="InterPro" id="IPR011698">
    <property type="entry name" value="GATase_3"/>
</dbReference>
<dbReference type="Pfam" id="PF07685">
    <property type="entry name" value="GATase_3"/>
    <property type="match status" value="1"/>
</dbReference>
<dbReference type="EMBL" id="UGXT01000002">
    <property type="protein sequence ID" value="SUH36601.1"/>
    <property type="molecule type" value="Genomic_DNA"/>
</dbReference>
<accession>A0A379WS87</accession>
<evidence type="ECO:0000256" key="2">
    <source>
        <dbReference type="ARBA" id="ARBA00006205"/>
    </source>
</evidence>
<name>A0A379WS87_SALET</name>
<dbReference type="PANTHER" id="PTHR43873">
    <property type="entry name" value="COBYRINATE A,C-DIAMIDE SYNTHASE"/>
    <property type="match status" value="1"/>
</dbReference>
<keyword evidence="4" id="KW-0315">Glutamine amidotransferase</keyword>
<dbReference type="GO" id="GO:0009236">
    <property type="term" value="P:cobalamin biosynthetic process"/>
    <property type="evidence" value="ECO:0007669"/>
    <property type="project" value="UniProtKB-KW"/>
</dbReference>
<feature type="domain" description="CobB/CobQ-like glutamine amidotransferase" evidence="5">
    <location>
        <begin position="11"/>
        <end position="53"/>
    </location>
</feature>
<evidence type="ECO:0000256" key="4">
    <source>
        <dbReference type="ARBA" id="ARBA00022962"/>
    </source>
</evidence>
<dbReference type="AlphaFoldDB" id="A0A379WS87"/>
<dbReference type="GO" id="GO:0042242">
    <property type="term" value="F:cobyrinic acid a,c-diamide synthase activity"/>
    <property type="evidence" value="ECO:0007669"/>
    <property type="project" value="InterPro"/>
</dbReference>
<keyword evidence="3" id="KW-0169">Cobalamin biosynthesis</keyword>
<dbReference type="PANTHER" id="PTHR43873:SF1">
    <property type="entry name" value="COBYRINATE A,C-DIAMIDE SYNTHASE"/>
    <property type="match status" value="1"/>
</dbReference>
<dbReference type="SUPFAM" id="SSF52317">
    <property type="entry name" value="Class I glutamine amidotransferase-like"/>
    <property type="match status" value="1"/>
</dbReference>
<reference evidence="6 7" key="1">
    <citation type="submission" date="2018-06" db="EMBL/GenBank/DDBJ databases">
        <authorList>
            <consortium name="Pathogen Informatics"/>
            <person name="Doyle S."/>
        </authorList>
    </citation>
    <scope>NUCLEOTIDE SEQUENCE [LARGE SCALE GENOMIC DNA]</scope>
    <source>
        <strain evidence="6 7">NCTC8261</strain>
    </source>
</reference>
<comment type="pathway">
    <text evidence="1">Cofactor biosynthesis; adenosylcobalamin biosynthesis.</text>
</comment>
<evidence type="ECO:0000256" key="3">
    <source>
        <dbReference type="ARBA" id="ARBA00022573"/>
    </source>
</evidence>
<proteinExistence type="inferred from homology"/>
<dbReference type="InterPro" id="IPR029062">
    <property type="entry name" value="Class_I_gatase-like"/>
</dbReference>
<evidence type="ECO:0000256" key="1">
    <source>
        <dbReference type="ARBA" id="ARBA00004953"/>
    </source>
</evidence>
<dbReference type="PROSITE" id="PS51274">
    <property type="entry name" value="GATASE_COBBQ"/>
    <property type="match status" value="1"/>
</dbReference>
<evidence type="ECO:0000313" key="6">
    <source>
        <dbReference type="EMBL" id="SUH36601.1"/>
    </source>
</evidence>
<dbReference type="Proteomes" id="UP000254712">
    <property type="component" value="Unassembled WGS sequence"/>
</dbReference>
<gene>
    <name evidence="6" type="primary">cbiA_3</name>
    <name evidence="6" type="ORF">NCTC8261_02862</name>
</gene>
<evidence type="ECO:0000259" key="5">
    <source>
        <dbReference type="Pfam" id="PF07685"/>
    </source>
</evidence>
<sequence>MMRPLTFIIPDNIDLLERAGVNIVRFSPLHDRALPDCQMIWLGGGYPELYAADSGGKYGDVKTFAGQRISAAWRFTRSVVV</sequence>